<dbReference type="GO" id="GO:1902936">
    <property type="term" value="F:phosphatidylinositol bisphosphate binding"/>
    <property type="evidence" value="ECO:0007669"/>
    <property type="project" value="TreeGrafter"/>
</dbReference>
<dbReference type="SUPFAM" id="SSF52087">
    <property type="entry name" value="CRAL/TRIO domain"/>
    <property type="match status" value="1"/>
</dbReference>
<dbReference type="AlphaFoldDB" id="A0A8D9F2S8"/>
<dbReference type="InterPro" id="IPR001251">
    <property type="entry name" value="CRAL-TRIO_dom"/>
</dbReference>
<dbReference type="InterPro" id="IPR036865">
    <property type="entry name" value="CRAL-TRIO_dom_sf"/>
</dbReference>
<dbReference type="Gene3D" id="3.40.525.10">
    <property type="entry name" value="CRAL-TRIO lipid binding domain"/>
    <property type="match status" value="1"/>
</dbReference>
<proteinExistence type="predicted"/>
<accession>A0A8D9F2S8</accession>
<dbReference type="SUPFAM" id="SSF46938">
    <property type="entry name" value="CRAL/TRIO N-terminal domain"/>
    <property type="match status" value="1"/>
</dbReference>
<dbReference type="Pfam" id="PF00650">
    <property type="entry name" value="CRAL_TRIO"/>
    <property type="match status" value="1"/>
</dbReference>
<reference evidence="2" key="1">
    <citation type="submission" date="2021-05" db="EMBL/GenBank/DDBJ databases">
        <authorList>
            <person name="Alioto T."/>
            <person name="Alioto T."/>
            <person name="Gomez Garrido J."/>
        </authorList>
    </citation>
    <scope>NUCLEOTIDE SEQUENCE</scope>
</reference>
<protein>
    <submittedName>
        <fullName evidence="2">Clavesin-2</fullName>
    </submittedName>
</protein>
<name>A0A8D9F2S8_9HEMI</name>
<dbReference type="GO" id="GO:0016020">
    <property type="term" value="C:membrane"/>
    <property type="evidence" value="ECO:0007669"/>
    <property type="project" value="TreeGrafter"/>
</dbReference>
<organism evidence="2">
    <name type="scientific">Cacopsylla melanoneura</name>
    <dbReference type="NCBI Taxonomy" id="428564"/>
    <lineage>
        <taxon>Eukaryota</taxon>
        <taxon>Metazoa</taxon>
        <taxon>Ecdysozoa</taxon>
        <taxon>Arthropoda</taxon>
        <taxon>Hexapoda</taxon>
        <taxon>Insecta</taxon>
        <taxon>Pterygota</taxon>
        <taxon>Neoptera</taxon>
        <taxon>Paraneoptera</taxon>
        <taxon>Hemiptera</taxon>
        <taxon>Sternorrhyncha</taxon>
        <taxon>Psylloidea</taxon>
        <taxon>Psyllidae</taxon>
        <taxon>Psyllinae</taxon>
        <taxon>Cacopsylla</taxon>
    </lineage>
</organism>
<evidence type="ECO:0000259" key="1">
    <source>
        <dbReference type="Pfam" id="PF00650"/>
    </source>
</evidence>
<sequence length="245" mass="28185">MSCPLIHFTKNQIEEFKKEKGAPADEIVNEYVVELQKWLAQQPHLPKNIIDESMMRKYLFGCKYNQEEVKMRLTNYFALRARFPRLYGNRDPCIEEHRKNRSALHTAFMPQATKEGYRIQLSIISDPDPELYVPEDLIKHSHACSDLLLRDEQEISTPGIILIISGINFTVNHIAKWDLSLLKASTGILTKCRPEALKGIHFIDCNNIIKPLFVLLASILNPKVKKRVSKKVTLTSISNFTVCLH</sequence>
<dbReference type="PANTHER" id="PTHR10174:SF222">
    <property type="entry name" value="GH10083P-RELATED"/>
    <property type="match status" value="1"/>
</dbReference>
<dbReference type="InterPro" id="IPR036273">
    <property type="entry name" value="CRAL/TRIO_N_dom_sf"/>
</dbReference>
<feature type="domain" description="CRAL-TRIO" evidence="1">
    <location>
        <begin position="107"/>
        <end position="229"/>
    </location>
</feature>
<dbReference type="EMBL" id="HBUF01594070">
    <property type="protein sequence ID" value="CAG6774224.1"/>
    <property type="molecule type" value="Transcribed_RNA"/>
</dbReference>
<dbReference type="EMBL" id="HBUF01594069">
    <property type="protein sequence ID" value="CAG6774222.1"/>
    <property type="molecule type" value="Transcribed_RNA"/>
</dbReference>
<evidence type="ECO:0000313" key="2">
    <source>
        <dbReference type="EMBL" id="CAG6774224.1"/>
    </source>
</evidence>
<dbReference type="PANTHER" id="PTHR10174">
    <property type="entry name" value="ALPHA-TOCOPHEROL TRANSFER PROTEIN-RELATED"/>
    <property type="match status" value="1"/>
</dbReference>